<name>A0A644XVI2_9ZZZZ</name>
<organism evidence="1">
    <name type="scientific">bioreactor metagenome</name>
    <dbReference type="NCBI Taxonomy" id="1076179"/>
    <lineage>
        <taxon>unclassified sequences</taxon>
        <taxon>metagenomes</taxon>
        <taxon>ecological metagenomes</taxon>
    </lineage>
</organism>
<evidence type="ECO:0000313" key="1">
    <source>
        <dbReference type="EMBL" id="MPM19907.1"/>
    </source>
</evidence>
<sequence length="147" mass="17231">MYSNTYNNENFIKARLLIDNSDFEKAYQFLKNIKDKCALWYYLNGISAMNIGYYEEGEESIKKANTMEPKNKEYKDALDSFNFYRDDYRDRSYRYNRRRHNDLGGCCCCCCDDCCCCLGDDCCEDCMKLWCLDSCCECFGGDIVGCC</sequence>
<protein>
    <recommendedName>
        <fullName evidence="2">Chaperone protein DnaJ</fullName>
    </recommendedName>
</protein>
<accession>A0A644XVI2</accession>
<evidence type="ECO:0008006" key="2">
    <source>
        <dbReference type="Google" id="ProtNLM"/>
    </source>
</evidence>
<dbReference type="AlphaFoldDB" id="A0A644XVI2"/>
<reference evidence="1" key="1">
    <citation type="submission" date="2019-08" db="EMBL/GenBank/DDBJ databases">
        <authorList>
            <person name="Kucharzyk K."/>
            <person name="Murdoch R.W."/>
            <person name="Higgins S."/>
            <person name="Loffler F."/>
        </authorList>
    </citation>
    <scope>NUCLEOTIDE SEQUENCE</scope>
</reference>
<dbReference type="InterPro" id="IPR011990">
    <property type="entry name" value="TPR-like_helical_dom_sf"/>
</dbReference>
<gene>
    <name evidence="1" type="ORF">SDC9_66334</name>
</gene>
<proteinExistence type="predicted"/>
<comment type="caution">
    <text evidence="1">The sequence shown here is derived from an EMBL/GenBank/DDBJ whole genome shotgun (WGS) entry which is preliminary data.</text>
</comment>
<dbReference type="EMBL" id="VSSQ01003268">
    <property type="protein sequence ID" value="MPM19907.1"/>
    <property type="molecule type" value="Genomic_DNA"/>
</dbReference>
<dbReference type="SUPFAM" id="SSF48452">
    <property type="entry name" value="TPR-like"/>
    <property type="match status" value="1"/>
</dbReference>